<dbReference type="GO" id="GO:0008233">
    <property type="term" value="F:peptidase activity"/>
    <property type="evidence" value="ECO:0007669"/>
    <property type="project" value="InterPro"/>
</dbReference>
<dbReference type="Pfam" id="PF00561">
    <property type="entry name" value="Abhydrolase_1"/>
    <property type="match status" value="1"/>
</dbReference>
<dbReference type="InterPro" id="IPR029058">
    <property type="entry name" value="AB_hydrolase_fold"/>
</dbReference>
<keyword evidence="5" id="KW-1185">Reference proteome</keyword>
<dbReference type="SUPFAM" id="SSF53474">
    <property type="entry name" value="alpha/beta-Hydrolases"/>
    <property type="match status" value="1"/>
</dbReference>
<accession>A0A1H5VB93</accession>
<dbReference type="PROSITE" id="PS51257">
    <property type="entry name" value="PROKAR_LIPOPROTEIN"/>
    <property type="match status" value="1"/>
</dbReference>
<gene>
    <name evidence="4" type="ORF">SAMN04488244_104116</name>
</gene>
<comment type="similarity">
    <text evidence="1">Belongs to the peptidase S33 family.</text>
</comment>
<reference evidence="5" key="1">
    <citation type="submission" date="2016-10" db="EMBL/GenBank/DDBJ databases">
        <authorList>
            <person name="Varghese N."/>
            <person name="Submissions S."/>
        </authorList>
    </citation>
    <scope>NUCLEOTIDE SEQUENCE [LARGE SCALE GENOMIC DNA]</scope>
    <source>
        <strain evidence="5">CGMCC 1.7062</strain>
    </source>
</reference>
<dbReference type="OrthoDB" id="7055710at2"/>
<evidence type="ECO:0000313" key="5">
    <source>
        <dbReference type="Proteomes" id="UP000236721"/>
    </source>
</evidence>
<name>A0A1H5VB93_9VIBR</name>
<dbReference type="InterPro" id="IPR000073">
    <property type="entry name" value="AB_hydrolase_1"/>
</dbReference>
<feature type="domain" description="AB hydrolase-1" evidence="3">
    <location>
        <begin position="52"/>
        <end position="160"/>
    </location>
</feature>
<keyword evidence="2" id="KW-0378">Hydrolase</keyword>
<dbReference type="InterPro" id="IPR002410">
    <property type="entry name" value="Peptidase_S33"/>
</dbReference>
<proteinExistence type="inferred from homology"/>
<dbReference type="Gene3D" id="3.40.50.1820">
    <property type="entry name" value="alpha/beta hydrolase"/>
    <property type="match status" value="1"/>
</dbReference>
<dbReference type="PANTHER" id="PTHR43798">
    <property type="entry name" value="MONOACYLGLYCEROL LIPASE"/>
    <property type="match status" value="1"/>
</dbReference>
<dbReference type="PRINTS" id="PR00793">
    <property type="entry name" value="PROAMNOPTASE"/>
</dbReference>
<dbReference type="Proteomes" id="UP000236721">
    <property type="component" value="Unassembled WGS sequence"/>
</dbReference>
<evidence type="ECO:0000313" key="4">
    <source>
        <dbReference type="EMBL" id="SEF84051.1"/>
    </source>
</evidence>
<evidence type="ECO:0000256" key="2">
    <source>
        <dbReference type="ARBA" id="ARBA00022801"/>
    </source>
</evidence>
<organism evidence="4 5">
    <name type="scientific">Vibrio hangzhouensis</name>
    <dbReference type="NCBI Taxonomy" id="462991"/>
    <lineage>
        <taxon>Bacteria</taxon>
        <taxon>Pseudomonadati</taxon>
        <taxon>Pseudomonadota</taxon>
        <taxon>Gammaproteobacteria</taxon>
        <taxon>Vibrionales</taxon>
        <taxon>Vibrionaceae</taxon>
        <taxon>Vibrio</taxon>
    </lineage>
</organism>
<dbReference type="EMBL" id="FNVG01000004">
    <property type="protein sequence ID" value="SEF84051.1"/>
    <property type="molecule type" value="Genomic_DNA"/>
</dbReference>
<dbReference type="PANTHER" id="PTHR43798:SF33">
    <property type="entry name" value="HYDROLASE, PUTATIVE (AFU_ORTHOLOGUE AFUA_2G14860)-RELATED"/>
    <property type="match status" value="1"/>
</dbReference>
<dbReference type="PRINTS" id="PR00111">
    <property type="entry name" value="ABHYDROLASE"/>
</dbReference>
<dbReference type="RefSeq" id="WP_103879390.1">
    <property type="nucleotide sequence ID" value="NZ_FNVG01000004.1"/>
</dbReference>
<evidence type="ECO:0000259" key="3">
    <source>
        <dbReference type="Pfam" id="PF00561"/>
    </source>
</evidence>
<evidence type="ECO:0000256" key="1">
    <source>
        <dbReference type="ARBA" id="ARBA00010088"/>
    </source>
</evidence>
<dbReference type="GO" id="GO:0006508">
    <property type="term" value="P:proteolysis"/>
    <property type="evidence" value="ECO:0007669"/>
    <property type="project" value="InterPro"/>
</dbReference>
<protein>
    <submittedName>
        <fullName evidence="4">Proline iminopeptidase</fullName>
    </submittedName>
</protein>
<sequence>MIRYFLNLPLIASLAGCVTVPNTVDQDNSLSFTEIDGYKFHTVSEGDEHDTVIIVVHGGPGGDHQYLTPLKSLSKNYRVVFYDQRGTGLSPRVEKSQLTLEQNLNDLNSLIEHFSEGNKVKLIGHSWGGMLVSGYLSTHPEKVSHAVIVEPGMLNPESAEAFITKMKASQSMLSMFTLLRYMAVYPFVNKSDGHEGFDYVMTRILNRSEPGPPYQCGAESMPTDSFARGGFEAFNNMLRPVMSDPKAFHYDLTEGISSYEGELMLISSECSYFGYDFQEMYHVPKLPGQTVHVMAKGMGHNMLTLNPDWSLETLAHFFDEN</sequence>
<dbReference type="GO" id="GO:0016020">
    <property type="term" value="C:membrane"/>
    <property type="evidence" value="ECO:0007669"/>
    <property type="project" value="TreeGrafter"/>
</dbReference>
<dbReference type="AlphaFoldDB" id="A0A1H5VB93"/>
<dbReference type="InterPro" id="IPR050266">
    <property type="entry name" value="AB_hydrolase_sf"/>
</dbReference>